<protein>
    <submittedName>
        <fullName evidence="1">Uncharacterized protein</fullName>
    </submittedName>
</protein>
<dbReference type="EMBL" id="QHCV01000052">
    <property type="protein sequence ID" value="RAV31876.1"/>
    <property type="molecule type" value="Genomic_DNA"/>
</dbReference>
<evidence type="ECO:0000313" key="2">
    <source>
        <dbReference type="Proteomes" id="UP000251577"/>
    </source>
</evidence>
<reference evidence="1 2" key="1">
    <citation type="journal article" date="2018" name="Syst. Appl. Microbiol.">
        <title>Corynebacterium heidelbergense sp. nov., isolated from the preen glands of Egyptian geese (Alopochen aegyptiacus).</title>
        <authorList>
            <person name="Braun M.S."/>
            <person name="Wang E."/>
            <person name="Zimmermann S."/>
            <person name="Wink M."/>
        </authorList>
    </citation>
    <scope>NUCLEOTIDE SEQUENCE [LARGE SCALE GENOMIC DNA]</scope>
    <source>
        <strain evidence="1 2">647</strain>
    </source>
</reference>
<name>A0A364V5J4_9CORY</name>
<gene>
    <name evidence="1" type="ORF">DLJ54_06095</name>
</gene>
<keyword evidence="2" id="KW-1185">Reference proteome</keyword>
<organism evidence="1 2">
    <name type="scientific">Corynebacterium heidelbergense</name>
    <dbReference type="NCBI Taxonomy" id="2055947"/>
    <lineage>
        <taxon>Bacteria</taxon>
        <taxon>Bacillati</taxon>
        <taxon>Actinomycetota</taxon>
        <taxon>Actinomycetes</taxon>
        <taxon>Mycobacteriales</taxon>
        <taxon>Corynebacteriaceae</taxon>
        <taxon>Corynebacterium</taxon>
    </lineage>
</organism>
<dbReference type="Proteomes" id="UP000251577">
    <property type="component" value="Unassembled WGS sequence"/>
</dbReference>
<proteinExistence type="predicted"/>
<accession>A0A364V5J4</accession>
<dbReference type="AlphaFoldDB" id="A0A364V5J4"/>
<comment type="caution">
    <text evidence="1">The sequence shown here is derived from an EMBL/GenBank/DDBJ whole genome shotgun (WGS) entry which is preliminary data.</text>
</comment>
<evidence type="ECO:0000313" key="1">
    <source>
        <dbReference type="EMBL" id="RAV31876.1"/>
    </source>
</evidence>
<sequence length="61" mass="7080">MVMVFAVVAVGRLQWLNRSLMRQECLEFEYKYFRLQVYPVFSHVLSGPSASPAVMFSYSGR</sequence>